<dbReference type="EMBL" id="KE504151">
    <property type="protein sequence ID" value="EPT00154.1"/>
    <property type="molecule type" value="Genomic_DNA"/>
</dbReference>
<reference evidence="1 2" key="1">
    <citation type="journal article" date="2012" name="Science">
        <title>The Paleozoic origin of enzymatic lignin decomposition reconstructed from 31 fungal genomes.</title>
        <authorList>
            <person name="Floudas D."/>
            <person name="Binder M."/>
            <person name="Riley R."/>
            <person name="Barry K."/>
            <person name="Blanchette R.A."/>
            <person name="Henrissat B."/>
            <person name="Martinez A.T."/>
            <person name="Otillar R."/>
            <person name="Spatafora J.W."/>
            <person name="Yadav J.S."/>
            <person name="Aerts A."/>
            <person name="Benoit I."/>
            <person name="Boyd A."/>
            <person name="Carlson A."/>
            <person name="Copeland A."/>
            <person name="Coutinho P.M."/>
            <person name="de Vries R.P."/>
            <person name="Ferreira P."/>
            <person name="Findley K."/>
            <person name="Foster B."/>
            <person name="Gaskell J."/>
            <person name="Glotzer D."/>
            <person name="Gorecki P."/>
            <person name="Heitman J."/>
            <person name="Hesse C."/>
            <person name="Hori C."/>
            <person name="Igarashi K."/>
            <person name="Jurgens J.A."/>
            <person name="Kallen N."/>
            <person name="Kersten P."/>
            <person name="Kohler A."/>
            <person name="Kuees U."/>
            <person name="Kumar T.K.A."/>
            <person name="Kuo A."/>
            <person name="LaButti K."/>
            <person name="Larrondo L.F."/>
            <person name="Lindquist E."/>
            <person name="Ling A."/>
            <person name="Lombard V."/>
            <person name="Lucas S."/>
            <person name="Lundell T."/>
            <person name="Martin R."/>
            <person name="McLaughlin D.J."/>
            <person name="Morgenstern I."/>
            <person name="Morin E."/>
            <person name="Murat C."/>
            <person name="Nagy L.G."/>
            <person name="Nolan M."/>
            <person name="Ohm R.A."/>
            <person name="Patyshakuliyeva A."/>
            <person name="Rokas A."/>
            <person name="Ruiz-Duenas F.J."/>
            <person name="Sabat G."/>
            <person name="Salamov A."/>
            <person name="Samejima M."/>
            <person name="Schmutz J."/>
            <person name="Slot J.C."/>
            <person name="St John F."/>
            <person name="Stenlid J."/>
            <person name="Sun H."/>
            <person name="Sun S."/>
            <person name="Syed K."/>
            <person name="Tsang A."/>
            <person name="Wiebenga A."/>
            <person name="Young D."/>
            <person name="Pisabarro A."/>
            <person name="Eastwood D.C."/>
            <person name="Martin F."/>
            <person name="Cullen D."/>
            <person name="Grigoriev I.V."/>
            <person name="Hibbett D.S."/>
        </authorList>
    </citation>
    <scope>NUCLEOTIDE SEQUENCE</scope>
    <source>
        <strain evidence="2">FP-58527</strain>
    </source>
</reference>
<sequence>MHFGQPVTARASARWDFRCDIVVRCISGLSLPLGQPEMRPTLPRLVRVLHKSQLVEQGIPLKRAIPEPVRSDVKQPTLIQVLLNRKNEAGADYPSNIRIEPELKMAHYRRMPKEAGMQLKELAREK</sequence>
<keyword evidence="2" id="KW-1185">Reference proteome</keyword>
<dbReference type="OrthoDB" id="3237970at2759"/>
<evidence type="ECO:0000313" key="2">
    <source>
        <dbReference type="Proteomes" id="UP000015241"/>
    </source>
</evidence>
<dbReference type="HOGENOM" id="CLU_162139_0_0_1"/>
<gene>
    <name evidence="1" type="ORF">FOMPIDRAFT_90798</name>
</gene>
<dbReference type="InParanoid" id="S8EA33"/>
<proteinExistence type="predicted"/>
<dbReference type="Proteomes" id="UP000015241">
    <property type="component" value="Unassembled WGS sequence"/>
</dbReference>
<organism evidence="1 2">
    <name type="scientific">Fomitopsis schrenkii</name>
    <name type="common">Brown rot fungus</name>
    <dbReference type="NCBI Taxonomy" id="2126942"/>
    <lineage>
        <taxon>Eukaryota</taxon>
        <taxon>Fungi</taxon>
        <taxon>Dikarya</taxon>
        <taxon>Basidiomycota</taxon>
        <taxon>Agaricomycotina</taxon>
        <taxon>Agaricomycetes</taxon>
        <taxon>Polyporales</taxon>
        <taxon>Fomitopsis</taxon>
    </lineage>
</organism>
<evidence type="ECO:0000313" key="1">
    <source>
        <dbReference type="EMBL" id="EPT00154.1"/>
    </source>
</evidence>
<dbReference type="AlphaFoldDB" id="S8EA33"/>
<protein>
    <submittedName>
        <fullName evidence="1">Uncharacterized protein</fullName>
    </submittedName>
</protein>
<name>S8EA33_FOMSC</name>
<accession>S8EA33</accession>